<dbReference type="PANTHER" id="PTHR30349:SF64">
    <property type="entry name" value="PROPHAGE INTEGRASE INTD-RELATED"/>
    <property type="match status" value="1"/>
</dbReference>
<organism evidence="5 6">
    <name type="scientific">Macrococcoides goetzii</name>
    <dbReference type="NCBI Taxonomy" id="1891097"/>
    <lineage>
        <taxon>Bacteria</taxon>
        <taxon>Bacillati</taxon>
        <taxon>Bacillota</taxon>
        <taxon>Bacilli</taxon>
        <taxon>Bacillales</taxon>
        <taxon>Staphylococcaceae</taxon>
        <taxon>Macrococcoides</taxon>
    </lineage>
</organism>
<dbReference type="GO" id="GO:0003677">
    <property type="term" value="F:DNA binding"/>
    <property type="evidence" value="ECO:0007669"/>
    <property type="project" value="UniProtKB-KW"/>
</dbReference>
<comment type="similarity">
    <text evidence="1">Belongs to the 'phage' integrase family.</text>
</comment>
<evidence type="ECO:0000256" key="3">
    <source>
        <dbReference type="ARBA" id="ARBA00023172"/>
    </source>
</evidence>
<dbReference type="EMBL" id="MJBI02000002">
    <property type="protein sequence ID" value="RAI81265.1"/>
    <property type="molecule type" value="Genomic_DNA"/>
</dbReference>
<gene>
    <name evidence="5" type="ORF">BFS35_006775</name>
</gene>
<accession>A0A395GB67</accession>
<dbReference type="Proteomes" id="UP000229523">
    <property type="component" value="Unassembled WGS sequence"/>
</dbReference>
<dbReference type="PROSITE" id="PS51898">
    <property type="entry name" value="TYR_RECOMBINASE"/>
    <property type="match status" value="1"/>
</dbReference>
<dbReference type="SUPFAM" id="SSF56349">
    <property type="entry name" value="DNA breaking-rejoining enzymes"/>
    <property type="match status" value="1"/>
</dbReference>
<dbReference type="InterPro" id="IPR013762">
    <property type="entry name" value="Integrase-like_cat_sf"/>
</dbReference>
<keyword evidence="3" id="KW-0233">DNA recombination</keyword>
<dbReference type="InterPro" id="IPR002104">
    <property type="entry name" value="Integrase_catalytic"/>
</dbReference>
<dbReference type="InterPro" id="IPR011010">
    <property type="entry name" value="DNA_brk_join_enz"/>
</dbReference>
<proteinExistence type="inferred from homology"/>
<evidence type="ECO:0000313" key="6">
    <source>
        <dbReference type="Proteomes" id="UP000229523"/>
    </source>
</evidence>
<dbReference type="InterPro" id="IPR050090">
    <property type="entry name" value="Tyrosine_recombinase_XerCD"/>
</dbReference>
<keyword evidence="6" id="KW-1185">Reference proteome</keyword>
<name>A0A395GB67_9STAP</name>
<dbReference type="Pfam" id="PF00589">
    <property type="entry name" value="Phage_integrase"/>
    <property type="match status" value="1"/>
</dbReference>
<evidence type="ECO:0000259" key="4">
    <source>
        <dbReference type="PROSITE" id="PS51898"/>
    </source>
</evidence>
<dbReference type="GO" id="GO:0015074">
    <property type="term" value="P:DNA integration"/>
    <property type="evidence" value="ECO:0007669"/>
    <property type="project" value="InterPro"/>
</dbReference>
<protein>
    <submittedName>
        <fullName evidence="5">Site-specific integrase</fullName>
    </submittedName>
</protein>
<evidence type="ECO:0000256" key="1">
    <source>
        <dbReference type="ARBA" id="ARBA00008857"/>
    </source>
</evidence>
<sequence>MWCEEFQDKHGITKYRFIEKYKCPLTDKWKRTSVVMNKNTKPSQKEAERRLQAKINAKINDNSVKELHTLTFPQAIDEWFKYYKNTSGSKPTTLKNRKYEIETIKSAFPDDLLIKKLTLSMLQEQLIEWVEAGYSHDYIRALKTDITNTIKYVYKYYNMAEIPFLNELAVPKKSKTREQIEAERKKYLEDSELKIIYKAFDDHIGSTKGVTKRNLTVIKQIIEFQVLNGLRIGELLALKNEDIDFENNTIKIDGTLTPIKEKGKHYFGTKGTPKNEGSRRKILITSQSVSILKNRIIENKKENQWNDKFVSTGFVFCNSSGSPYDSTRINKILKEVLSETPLKHKHITTHIMRHTHISKLAQLNIPLKAIMERVGHSDHKTTLQIYSHVTEQMNKDMMSKLEAVSEF</sequence>
<evidence type="ECO:0000313" key="5">
    <source>
        <dbReference type="EMBL" id="RAI81265.1"/>
    </source>
</evidence>
<evidence type="ECO:0000256" key="2">
    <source>
        <dbReference type="ARBA" id="ARBA00023125"/>
    </source>
</evidence>
<dbReference type="InterPro" id="IPR010998">
    <property type="entry name" value="Integrase_recombinase_N"/>
</dbReference>
<comment type="caution">
    <text evidence="5">The sequence shown here is derived from an EMBL/GenBank/DDBJ whole genome shotgun (WGS) entry which is preliminary data.</text>
</comment>
<dbReference type="GO" id="GO:0006310">
    <property type="term" value="P:DNA recombination"/>
    <property type="evidence" value="ECO:0007669"/>
    <property type="project" value="UniProtKB-KW"/>
</dbReference>
<dbReference type="AlphaFoldDB" id="A0A395GB67"/>
<dbReference type="Gene3D" id="1.10.443.10">
    <property type="entry name" value="Intergrase catalytic core"/>
    <property type="match status" value="1"/>
</dbReference>
<dbReference type="RefSeq" id="WP_099579080.1">
    <property type="nucleotide sequence ID" value="NZ_MJBI02000002.1"/>
</dbReference>
<dbReference type="PANTHER" id="PTHR30349">
    <property type="entry name" value="PHAGE INTEGRASE-RELATED"/>
    <property type="match status" value="1"/>
</dbReference>
<feature type="domain" description="Tyr recombinase" evidence="4">
    <location>
        <begin position="183"/>
        <end position="399"/>
    </location>
</feature>
<dbReference type="Gene3D" id="1.10.150.130">
    <property type="match status" value="1"/>
</dbReference>
<dbReference type="CDD" id="cd01189">
    <property type="entry name" value="INT_ICEBs1_C_like"/>
    <property type="match status" value="1"/>
</dbReference>
<keyword evidence="2" id="KW-0238">DNA-binding</keyword>
<reference evidence="5 6" key="1">
    <citation type="journal article" date="2018" name="Front. Microbiol.">
        <title>Description and Comparative Genomics of Macrococcus caseolyticus subsp. hominis subsp. nov., Macrococcus goetzii sp. nov., Macrococcus epidermidis sp. nov., and Macrococcus bohemicus sp. nov., Novel Macrococci From Human Clinical Material With Virulence Potential and Suspected Uptake of Foreign DNA by Natural Transformation.</title>
        <authorList>
            <person name="Maslanova I."/>
            <person name="Wertheimer Z."/>
            <person name="Sedlacek I."/>
            <person name="Svec P."/>
            <person name="Indrakova A."/>
            <person name="Kovarovic V."/>
            <person name="Schumann P."/>
            <person name="Sproer C."/>
            <person name="Kralova S."/>
            <person name="Sedo O."/>
            <person name="Kristofova L."/>
            <person name="Vrbovska V."/>
            <person name="Fuzik T."/>
            <person name="Petras P."/>
            <person name="Zdrahal Z."/>
            <person name="Ruzickova V."/>
            <person name="Doskar J."/>
            <person name="Pantucek R."/>
        </authorList>
    </citation>
    <scope>NUCLEOTIDE SEQUENCE [LARGE SCALE GENOMIC DNA]</scope>
    <source>
        <strain evidence="5 6">CCM 4927</strain>
    </source>
</reference>